<dbReference type="InterPro" id="IPR036259">
    <property type="entry name" value="MFS_trans_sf"/>
</dbReference>
<feature type="transmembrane region" description="Helical" evidence="5">
    <location>
        <begin position="366"/>
        <end position="383"/>
    </location>
</feature>
<proteinExistence type="predicted"/>
<evidence type="ECO:0000256" key="5">
    <source>
        <dbReference type="SAM" id="Phobius"/>
    </source>
</evidence>
<dbReference type="InterPro" id="IPR020846">
    <property type="entry name" value="MFS_dom"/>
</dbReference>
<gene>
    <name evidence="7" type="ORF">Goari_007766</name>
</gene>
<feature type="transmembrane region" description="Helical" evidence="5">
    <location>
        <begin position="423"/>
        <end position="443"/>
    </location>
</feature>
<keyword evidence="4 5" id="KW-0472">Membrane</keyword>
<reference evidence="7 8" key="1">
    <citation type="journal article" date="2019" name="Genome Biol. Evol.">
        <title>Insights into the evolution of the New World diploid cottons (Gossypium, subgenus Houzingenia) based on genome sequencing.</title>
        <authorList>
            <person name="Grover C.E."/>
            <person name="Arick M.A. 2nd"/>
            <person name="Thrash A."/>
            <person name="Conover J.L."/>
            <person name="Sanders W.S."/>
            <person name="Peterson D.G."/>
            <person name="Frelichowski J.E."/>
            <person name="Scheffler J.A."/>
            <person name="Scheffler B.E."/>
            <person name="Wendel J.F."/>
        </authorList>
    </citation>
    <scope>NUCLEOTIDE SEQUENCE [LARGE SCALE GENOMIC DNA]</scope>
    <source>
        <strain evidence="7">185</strain>
        <tissue evidence="7">Leaf</tissue>
    </source>
</reference>
<feature type="transmembrane region" description="Helical" evidence="5">
    <location>
        <begin position="251"/>
        <end position="268"/>
    </location>
</feature>
<dbReference type="Proteomes" id="UP000593577">
    <property type="component" value="Unassembled WGS sequence"/>
</dbReference>
<dbReference type="InterPro" id="IPR005828">
    <property type="entry name" value="MFS_sugar_transport-like"/>
</dbReference>
<dbReference type="AlphaFoldDB" id="A0A7J8XTN0"/>
<evidence type="ECO:0000259" key="6">
    <source>
        <dbReference type="PROSITE" id="PS50850"/>
    </source>
</evidence>
<dbReference type="PANTHER" id="PTHR24064">
    <property type="entry name" value="SOLUTE CARRIER FAMILY 22 MEMBER"/>
    <property type="match status" value="1"/>
</dbReference>
<dbReference type="SUPFAM" id="SSF103473">
    <property type="entry name" value="MFS general substrate transporter"/>
    <property type="match status" value="1"/>
</dbReference>
<dbReference type="PROSITE" id="PS50850">
    <property type="entry name" value="MFS"/>
    <property type="match status" value="1"/>
</dbReference>
<dbReference type="Gene3D" id="1.20.1250.20">
    <property type="entry name" value="MFS general substrate transporter like domains"/>
    <property type="match status" value="1"/>
</dbReference>
<keyword evidence="2 5" id="KW-0812">Transmembrane</keyword>
<protein>
    <recommendedName>
        <fullName evidence="6">Major facilitator superfamily (MFS) profile domain-containing protein</fullName>
    </recommendedName>
</protein>
<feature type="transmembrane region" description="Helical" evidence="5">
    <location>
        <begin position="519"/>
        <end position="538"/>
    </location>
</feature>
<feature type="transmembrane region" description="Helical" evidence="5">
    <location>
        <begin position="188"/>
        <end position="215"/>
    </location>
</feature>
<evidence type="ECO:0000256" key="1">
    <source>
        <dbReference type="ARBA" id="ARBA00004141"/>
    </source>
</evidence>
<feature type="transmembrane region" description="Helical" evidence="5">
    <location>
        <begin position="395"/>
        <end position="416"/>
    </location>
</feature>
<keyword evidence="3 5" id="KW-1133">Transmembrane helix</keyword>
<dbReference type="GO" id="GO:0016020">
    <property type="term" value="C:membrane"/>
    <property type="evidence" value="ECO:0007669"/>
    <property type="project" value="UniProtKB-SubCell"/>
</dbReference>
<feature type="transmembrane region" description="Helical" evidence="5">
    <location>
        <begin position="274"/>
        <end position="295"/>
    </location>
</feature>
<feature type="domain" description="Major facilitator superfamily (MFS) profile" evidence="6">
    <location>
        <begin position="63"/>
        <end position="543"/>
    </location>
</feature>
<comment type="subcellular location">
    <subcellularLocation>
        <location evidence="1">Membrane</location>
        <topology evidence="1">Multi-pass membrane protein</topology>
    </subcellularLocation>
</comment>
<dbReference type="GO" id="GO:0022857">
    <property type="term" value="F:transmembrane transporter activity"/>
    <property type="evidence" value="ECO:0007669"/>
    <property type="project" value="InterPro"/>
</dbReference>
<accession>A0A7J8XTN0</accession>
<feature type="transmembrane region" description="Helical" evidence="5">
    <location>
        <begin position="463"/>
        <end position="483"/>
    </location>
</feature>
<keyword evidence="8" id="KW-1185">Reference proteome</keyword>
<evidence type="ECO:0000313" key="8">
    <source>
        <dbReference type="Proteomes" id="UP000593577"/>
    </source>
</evidence>
<evidence type="ECO:0000256" key="4">
    <source>
        <dbReference type="ARBA" id="ARBA00023136"/>
    </source>
</evidence>
<feature type="transmembrane region" description="Helical" evidence="5">
    <location>
        <begin position="495"/>
        <end position="513"/>
    </location>
</feature>
<evidence type="ECO:0000313" key="7">
    <source>
        <dbReference type="EMBL" id="MBA0690069.1"/>
    </source>
</evidence>
<organism evidence="7 8">
    <name type="scientific">Gossypium aridum</name>
    <name type="common">American cotton</name>
    <name type="synonym">Erioxylum aridum</name>
    <dbReference type="NCBI Taxonomy" id="34290"/>
    <lineage>
        <taxon>Eukaryota</taxon>
        <taxon>Viridiplantae</taxon>
        <taxon>Streptophyta</taxon>
        <taxon>Embryophyta</taxon>
        <taxon>Tracheophyta</taxon>
        <taxon>Spermatophyta</taxon>
        <taxon>Magnoliopsida</taxon>
        <taxon>eudicotyledons</taxon>
        <taxon>Gunneridae</taxon>
        <taxon>Pentapetalae</taxon>
        <taxon>rosids</taxon>
        <taxon>malvids</taxon>
        <taxon>Malvales</taxon>
        <taxon>Malvaceae</taxon>
        <taxon>Malvoideae</taxon>
        <taxon>Gossypium</taxon>
    </lineage>
</organism>
<feature type="transmembrane region" description="Helical" evidence="5">
    <location>
        <begin position="155"/>
        <end position="176"/>
    </location>
</feature>
<evidence type="ECO:0000256" key="2">
    <source>
        <dbReference type="ARBA" id="ARBA00022692"/>
    </source>
</evidence>
<dbReference type="Pfam" id="PF00083">
    <property type="entry name" value="Sugar_tr"/>
    <property type="match status" value="1"/>
</dbReference>
<evidence type="ECO:0000256" key="3">
    <source>
        <dbReference type="ARBA" id="ARBA00022989"/>
    </source>
</evidence>
<comment type="caution">
    <text evidence="7">The sequence shown here is derived from an EMBL/GenBank/DDBJ whole genome shotgun (WGS) entry which is preliminary data.</text>
</comment>
<dbReference type="EMBL" id="JABFAA010000008">
    <property type="protein sequence ID" value="MBA0690069.1"/>
    <property type="molecule type" value="Genomic_DNA"/>
</dbReference>
<name>A0A7J8XTN0_GOSAI</name>
<sequence>MQYPTQRMVNMVIKKEEETKEISHEKGDDDTATAAVAEEKMKLSVDEVIEKYVGSFGLSQMLQVVLVSFSWVFDSQNTLVTIFTDAQPSGWRCKTSAMNASLSPSWCMNDTAGGGGNEGQLAGHVCGLAAGSWEWIGGNSATTIAEWDLICHRKFLAAIPTSLFFIGSIFGCTFYGRLADVWLGRKKTLLLACILTSITTFFASLSPNVWIYSFLRFANGFARSGNGICSIVLSMEVVGNKWRGLVGQYGFFFYTAGLLSLPFIAYPIRTHWRYLYRIISLPPLVYIFLLVPLVVESPRWLLVRGRNKEALEVLRKLARWNRKKLPDNIELIIPSQATTTGSEGDKDTIGDENENIWTTRWAAKRMIVVMLFGFGVGFVYFGIQLNTENLNFNLYLTVIINALMEIPAIFIGGILLSFTNRRLLSSLSAISAGVLCILCIIFTTASSKNTRSSNWPKLTIEAIGFMASSITFDVLNIYCVELFPTNVRNFAVSMSRASLMLGASLSPLLVAAGRLNPSLSFIVFGALSIVSGTLSVWLPETRNAPLYETLKQQEAEEEEEKRRRLRQPTVV</sequence>